<organism evidence="1 2">
    <name type="scientific">Trichophyton violaceum</name>
    <dbReference type="NCBI Taxonomy" id="34388"/>
    <lineage>
        <taxon>Eukaryota</taxon>
        <taxon>Fungi</taxon>
        <taxon>Dikarya</taxon>
        <taxon>Ascomycota</taxon>
        <taxon>Pezizomycotina</taxon>
        <taxon>Eurotiomycetes</taxon>
        <taxon>Eurotiomycetidae</taxon>
        <taxon>Onygenales</taxon>
        <taxon>Arthrodermataceae</taxon>
        <taxon>Trichophyton</taxon>
    </lineage>
</organism>
<reference evidence="1 2" key="1">
    <citation type="submission" date="2016-05" db="EMBL/GenBank/DDBJ databases">
        <title>Genome sequencing of Trichophyton violaceum CMCC(F)T3l isolated from hair.</title>
        <authorList>
            <person name="Zhan P."/>
            <person name="Tao Y."/>
            <person name="Liu W."/>
        </authorList>
    </citation>
    <scope>NUCLEOTIDE SEQUENCE [LARGE SCALE GENOMIC DNA]</scope>
    <source>
        <strain evidence="2">CMCC(F)T3l</strain>
    </source>
</reference>
<name>A0A178FGK1_TRIVO</name>
<comment type="caution">
    <text evidence="1">The sequence shown here is derived from an EMBL/GenBank/DDBJ whole genome shotgun (WGS) entry which is preliminary data.</text>
</comment>
<dbReference type="Gene3D" id="2.40.160.20">
    <property type="match status" value="1"/>
</dbReference>
<proteinExistence type="predicted"/>
<dbReference type="AlphaFoldDB" id="A0A178FGK1"/>
<sequence>MADFPTLKPAFTMQVTLTTAYIHHYIGLDRPSSERSTAKNCNFVVTPMVGGTVKSEPGFLPAFNGQLASNGNDYIRTDPDGKRLRLDAHTVVKTDTGASVYINYTGVVDLTPEINAILTGREEAASTQFGNIFTTLKFEVNRNLSQSGDADHAALENGIFVASGRFIYEKGQKPIVDYKVSQVCKG</sequence>
<protein>
    <submittedName>
        <fullName evidence="1">Uncharacterized protein</fullName>
    </submittedName>
</protein>
<dbReference type="Pfam" id="PF11578">
    <property type="entry name" value="DUF3237"/>
    <property type="match status" value="1"/>
</dbReference>
<evidence type="ECO:0000313" key="2">
    <source>
        <dbReference type="Proteomes" id="UP000243519"/>
    </source>
</evidence>
<dbReference type="Proteomes" id="UP000243519">
    <property type="component" value="Unassembled WGS sequence"/>
</dbReference>
<dbReference type="EMBL" id="LHPN01000006">
    <property type="protein sequence ID" value="OAL71278.1"/>
    <property type="molecule type" value="Genomic_DNA"/>
</dbReference>
<keyword evidence="2" id="KW-1185">Reference proteome</keyword>
<dbReference type="OrthoDB" id="2544694at2759"/>
<gene>
    <name evidence="1" type="ORF">A7D00_4178</name>
</gene>
<evidence type="ECO:0000313" key="1">
    <source>
        <dbReference type="EMBL" id="OAL71278.1"/>
    </source>
</evidence>
<accession>A0A178FGK1</accession>